<dbReference type="NCBIfam" id="NF012230">
    <property type="entry name" value="LWXIA_domain"/>
    <property type="match status" value="1"/>
</dbReference>
<name>A0AAJ5NKW8_9BURK</name>
<dbReference type="InterPro" id="IPR031962">
    <property type="entry name" value="DUF4781"/>
</dbReference>
<feature type="compositionally biased region" description="Low complexity" evidence="1">
    <location>
        <begin position="1281"/>
        <end position="1305"/>
    </location>
</feature>
<feature type="compositionally biased region" description="Low complexity" evidence="1">
    <location>
        <begin position="1348"/>
        <end position="1357"/>
    </location>
</feature>
<sequence length="4577" mass="485453">MLSIDGMGLGLNWQRFLSQTLNPDLAPKPPQNTDGTSNDGPNNGPANPVNPTAAPPIPVQADLGTDPSKPTNPEISSATALLQSMADQYRVTPPEITVDNDTTHAVQGVIQDAQTKYDNAQQALQSAQGVLRMTSRDPDSTPDEHKAAVDNYTKARTAADTAQRQLDVTTDAGYRILYGEQAKADQYSADPTNQNLEGPAQQQADAKLAALQKLFPDQTKANPNFIPQQGDCKTPDQVQAYDDWQSAASSATVGQAKYWADVSNANLAYTQFQSYMGDPAYKDAIDSGVGKLNDALAPLQLQVDLPDPPAADQNGNVDMNAVQANVTQAAKVANYSNAAYAASLDAQRVTTLQQKYDVDSACLIGSTPGAAKDDKAALDRATTQANTSGSYMQMLGAQLNVDDLQAKYDSAKSASDDWHTANPKSLDPHPQVDADLAAASDALAQAKQAAGLAHDGFVVAYGQTLAQQYDDAGSQIDAQLKPKVPFVLQNPTPTLSTNPPPTTTPTPPAPSAAPAPSLSTSLPSASSTPATSGTPAPSTTQTPSSSLSTSAPASPLSTSLAPTTLFTNPSFVLQPPGSNTSVPTTATGQTALDAKKLHVVAGALRAADGRLSNTYNDAAAKFQLANAQKQEGVLKGKLADMQKTYDDWYANNPTPTRLRMVNGDEIPMPTPLRANPYQGDLDKARSNLQQADATINKLQLLTEMSHQQVLLDQFDASLAENLRNPQSQDDKDAYANALDKFFRAHQGELSQSLLDQAGASTNKAATIDFGKLTDNEQRNLIGTAIGVAPDVQPSSDSGTATAPVNDDTARYTNKDKLDTINKVRDEILKLGGGSGTQVNILPLIYSDKTSGMVTSALFKVTDSKGNVQYVDDTSAKYDNVGDYLDNNQLASSGTLDLVTGYDGNGHAQFQQKAAHHDDWFDSALNTLTGGKVNLGMMGLGLLMEGAGVLLDATGVGAFAGAALNFGGAVMMDTAIGSSMTKSALDIGSRWDHNQSINPFTDAGARGDWLNLVPMGAAGAAKFAGSEVFGKTVTALTGSAKAARVTTAIVRGTSLVTGVGAAGESFVEAGIDFAHGNSTQGWDALKSGVTNVALMGAGGVRDRVVNRAIRVTGRPVVARSAGGERISIDGQQLQKILSKNEPPQLAFGATRATLDGVDIKVAKDGTLMAGDKVLTYNNMPVRVLDSLNNKDLNNLPKGTSVILGENGELSIVKLTGKTWTEGTKIGSVTETGDRLSFGSDGQIDAPSKLVAKTPTQWQDDLQQQANDHAPPADTASNALPADAAATRATEASNTATATTAASARNAQHTSEAQAARDENQQETRSSDSHVAAQNRRSSDLRAAEDPSVARAPGAPGAGAREEPASVAPRTPVRVIDLTDAEPASRPTTLDPAGVSMPRGPSVEALDYGEHTLFIVRNGEDHAAVTPDTARPRATGSLPADVAEPIVVIADGADAHVAPELANRWQRPVFAAAPDALHADGTLRADAPLTRYMPAPDTVAAGGRVVGTNAQAQHADATAGVAEAEAQAPNPDAPAIRRPPPPANEDTVIVLASARRNTADPENSAAVPQPPARAARALDGAFSAPNRILVLVKPAERTASQAAHDANDASRPNPARDTHAEDHALPQAAHPEITEAPPDPSLAGPGLLTRLQMRFGGAPLPEAVHALAQQSDTLTQQLRMLSDAGWRVSLGKRGGGSRIDPKRRRVTIDGALHDSGSITYTLAHEAKHAVEAIDGTLDGLDYSGRSRFTRKSLEAEARAQINAFEARYEIDLAGGGDIAAKTTLPDAIQHEADRWGPSSDYAGTVERLADAFADAPVSGRHGETYQALYDGIWDKQKRHGGAPRRMPAPHTTESTGGASLPRTLDEQVQWSVAHAEQISPFAERGRHDPGQMTLRRRGGDYSVGTRAPVAIVHGQTDPAGRLLDAHGRPATLVDYTLDHTFLATSTRPGSGRDLIFATQDGHAAAAWLANIWQRPVYVPDGGTARKLGAMADRPPGTQERVRFNQPPGWTRYAPSPRTRIDHGELALAGDRLYVAGNPSQHLDVASIVGPFLGAGIEKSVFELGARNAIGLYDVDRSLPLAKQIGQYAGIHESIGIERGGLDVLQNRYGMRTLTIDGPFSVDGRVAILYTPLAEIGTREITAGGGLPKRVTRESMDQLIEMRGITARDRLLFDFEGLFDAQGNFYFSDPLEVASTHVTRDVNRTIAEIDSVIEPLKRGIEDGSIALAHPEIRESLPDGAFVQKPSLITRIRMWFGGAPLSDAAYALAGQSSLLADQMRLLKSDGWQIVLGRAGRGSRTDVGQRRIVIDGGLLSAGTLVYTLAHETGHATDVANNRLGLDFSSPEAYVQSTLLAEARAQANAFAVRKQILDATGIDIAEHAVLPDAIAREADHVMPGDAAGLARLADAFGNAPVSGRNGERYSTFYGRTWGRQQSGDASLHMPAPHTTESTGGARLPRTLDEQAQWSTEHADRVSPFPRRWLGGSAPKLTFSRHGAVSYANGEPLTVVHARTDAAGGLLDARGRPATPIDYSIDHRYALGPDRTGSSLILDVGGNSAAHGAWLANLWQRAIYVPDDGTARTIGEPGAGGTHRMQFGGPRTWTRYTPSPRERIDYGALAADANGLHIAGDPSRRVDPDALLGPFLGAGTAKAVFELGKRNAIGLFYASGDKARSMLAHEKRGLQQLSQLGLRTVTVDGPFTYHGRTAVLYGPLAELGTLDVMKGILPKRVTRESMRQLVVARDFAAQHGVAFDFEGLFDAQGTFHFSDPSVLLPHPDPATNRTPGMIDAVIEPLDRGIANGRIELAHPEISESLPDGAFVQKPSLFTRIRMWFGGAPLSDAAYALAGQSSLLADQMRLLSPGHWEIVQGRAGAGSKIDAQRRRIVIDGSLRQAGTIVYVLAHEIGHAVDVAQNRLDLDTSSPDAYAESALRAEARAQANAFAVRKQILDATGIDIAEHAVLPDAIAREADHVMPGDEAGLARLADAFGNARTSLPGNPVYRALYRAQAEQAMRDAEAGRTGAAPRTMPSMMMWPVPDPSAFMPAAPALAPEARAADWLDAHGKRDLKRIDGTQLADIRDLAQYAGPNTHVLIAKHLDRPANDGTHPQPDFVASLTTDAHGQPGQPEPADPGGTLSHKLRDAVYPGTRARKRKGGDAPHAARAEFDFYLSPVSLDELRQFGGAAKVEAVDTKRVWDAAPSGEAPAADVVEQIDALARAPQYKRPKAAASAAETMPQGTTLFAVDKKTGKVLGYAEPKPGGGWTYHEKTAVGDASIGPQDLGTAFRRRARGLPDGRRGVVFVASALPESAVSRYGGFEPAERAVPVAEQKPPRLKLGDRVQRRLGKIQALGKPPEGATPLANRWIAPNLLPKSADDVHDFNGANTLHLRRVIELDQVGPAYFIYVYDTEGALIDKLDQPDGIIATRNDTLQWFDDAAHFNDASRPGVDLDKTKIGTGPDGSNRHFLVTQLDPAAFDARAKPTQIAAYALKQVELDKQLKKAAAESSAPFGELESHITAELTAAKNKEAELTGTPAPGAAAGGKRAKPKKGSRRKQGKQPAPAPAPAPSASPALPAGDPFSIKTYQPGLTSATIAEWIVRFGKAKVDNWFPEHERVKAFAGRRGEPLDLGAKRQVVMADSVMMKALGIPLWLARDVSSMPWHGPLSRPDHARNVLSRHAKSAITYLSPARAADRRMLQAYARAKVEIQDRIALMARGFTLRDNPDEMLALVKRYGGAMPVVSIAVDPHSLAAALGRKHDPAFIRRVRALGKLDNAHFDEANARIEIGGKNRHLELDDLDHLFKWLDAASEGGFVLRLETAPSRALVSAEDQRTLAGTNDAYHDYVRTFDALESWARKHPDQDAPHVMVTFHGWDAVLEPAPGDGHMKLVEAVLDREALDWVHLGLSYATHGADFIANQDLTAALARKLVEYKLHAPDKFARLHGADALTRVFERVGTQTLANQHQVLFAEVERVGLAQGMTPDALAALRTDLYEGHTTALMDRARQATIQYSKDHPVKAGPVTKRIKSAQYGARQAGDTWLGNYGKPATEPVQLKIDAQAGQSASSTAFWRAVAADPKLAIDETKPVIVNRDIAAQPSHQRVTAQQAALAQLNALRVHRPSFGKRDWMWSLGFGGTMAGASTLVALNVFNGMNMMSSDALSHANTALFVGARAGRVFGAMHQGAVQSLQSGDPRAVHDVLDRLQRSLAQQLSASVHGYNPARLEQLDLLANETRVKASHFVEMHRQGLIGFDDAAAQIKELSADLLANMQGMVGGTSLTQLHRGNSRRLLGLVGRGSAIVGYSGTIAVGVHGLMSTPTVAGALTTASAALAATYTGLVYAVSAHRVNADKRSRVVRLIDSTSDFVGVASGIAGTIAQYDKGHAGLAATAATSTAILLGARLNTHFPNATRWVRKYPTALILVPIGIWGLTQLQSLFFGSPSGGSGSSTHKPQPTPSSPSHQPPPQTGGTPTTGLAPGGTATQPPGTGTPGGTSGTPGSTAPAQPSAPPSPAAQPYIVVSGDSLWVIADAHRQSLLDAAHVSPADQKTMTRAQQDARALNEILQLNPGLASAPNVLYAGQSINVG</sequence>
<evidence type="ECO:0000259" key="3">
    <source>
        <dbReference type="PROSITE" id="PS51782"/>
    </source>
</evidence>
<dbReference type="RefSeq" id="WP_122173364.1">
    <property type="nucleotide sequence ID" value="NZ_LR025744.1"/>
</dbReference>
<feature type="compositionally biased region" description="Pro residues" evidence="1">
    <location>
        <begin position="4445"/>
        <end position="4458"/>
    </location>
</feature>
<feature type="region of interest" description="Disordered" evidence="1">
    <location>
        <begin position="4433"/>
        <end position="4507"/>
    </location>
</feature>
<protein>
    <recommendedName>
        <fullName evidence="3">LysM domain-containing protein</fullName>
    </recommendedName>
</protein>
<dbReference type="CDD" id="cd20900">
    <property type="entry name" value="HopBF1"/>
    <property type="match status" value="2"/>
</dbReference>
<feature type="region of interest" description="Disordered" evidence="1">
    <location>
        <begin position="487"/>
        <end position="562"/>
    </location>
</feature>
<feature type="region of interest" description="Disordered" evidence="1">
    <location>
        <begin position="787"/>
        <end position="808"/>
    </location>
</feature>
<gene>
    <name evidence="4" type="ORF">BSTAB16_7124</name>
</gene>
<feature type="compositionally biased region" description="Basic residues" evidence="1">
    <location>
        <begin position="3537"/>
        <end position="3550"/>
    </location>
</feature>
<dbReference type="PANTHER" id="PTHR24216:SF65">
    <property type="entry name" value="PAXILLIN-LIKE PROTEIN 1"/>
    <property type="match status" value="1"/>
</dbReference>
<feature type="compositionally biased region" description="Low complexity" evidence="1">
    <location>
        <begin position="41"/>
        <end position="52"/>
    </location>
</feature>
<dbReference type="InterPro" id="IPR054555">
    <property type="entry name" value="T3SS_HopBF1-like"/>
</dbReference>
<dbReference type="Pfam" id="PF16013">
    <property type="entry name" value="DUF4781"/>
    <property type="match status" value="1"/>
</dbReference>
<feature type="compositionally biased region" description="Basic and acidic residues" evidence="1">
    <location>
        <begin position="1313"/>
        <end position="1326"/>
    </location>
</feature>
<feature type="compositionally biased region" description="Polar residues" evidence="1">
    <location>
        <begin position="792"/>
        <end position="802"/>
    </location>
</feature>
<feature type="domain" description="LysM" evidence="3">
    <location>
        <begin position="4506"/>
        <end position="4576"/>
    </location>
</feature>
<feature type="compositionally biased region" description="Polar residues" evidence="1">
    <location>
        <begin position="31"/>
        <end position="40"/>
    </location>
</feature>
<dbReference type="GeneID" id="71059524"/>
<dbReference type="SMART" id="SM00257">
    <property type="entry name" value="LysM"/>
    <property type="match status" value="1"/>
</dbReference>
<dbReference type="Gene3D" id="3.10.350.10">
    <property type="entry name" value="LysM domain"/>
    <property type="match status" value="1"/>
</dbReference>
<dbReference type="Proteomes" id="UP000268684">
    <property type="component" value="Chromosome III"/>
</dbReference>
<accession>A0AAJ5NKW8</accession>
<feature type="transmembrane region" description="Helical" evidence="2">
    <location>
        <begin position="4312"/>
        <end position="4334"/>
    </location>
</feature>
<feature type="transmembrane region" description="Helical" evidence="2">
    <location>
        <begin position="4285"/>
        <end position="4306"/>
    </location>
</feature>
<evidence type="ECO:0000313" key="5">
    <source>
        <dbReference type="Proteomes" id="UP000268684"/>
    </source>
</evidence>
<dbReference type="PROSITE" id="PS51782">
    <property type="entry name" value="LYSM"/>
    <property type="match status" value="1"/>
</dbReference>
<proteinExistence type="predicted"/>
<feature type="compositionally biased region" description="Low complexity" evidence="1">
    <location>
        <begin position="3526"/>
        <end position="3536"/>
    </location>
</feature>
<feature type="compositionally biased region" description="Pro residues" evidence="1">
    <location>
        <begin position="498"/>
        <end position="513"/>
    </location>
</feature>
<feature type="region of interest" description="Disordered" evidence="1">
    <location>
        <begin position="3094"/>
        <end position="3131"/>
    </location>
</feature>
<evidence type="ECO:0000256" key="1">
    <source>
        <dbReference type="SAM" id="MobiDB-lite"/>
    </source>
</evidence>
<dbReference type="InterPro" id="IPR018392">
    <property type="entry name" value="LysM"/>
</dbReference>
<evidence type="ECO:0000256" key="2">
    <source>
        <dbReference type="SAM" id="Phobius"/>
    </source>
</evidence>
<feature type="region of interest" description="Disordered" evidence="1">
    <location>
        <begin position="1281"/>
        <end position="1395"/>
    </location>
</feature>
<evidence type="ECO:0000313" key="4">
    <source>
        <dbReference type="EMBL" id="VBB16917.1"/>
    </source>
</evidence>
<dbReference type="CDD" id="cd00118">
    <property type="entry name" value="LysM"/>
    <property type="match status" value="1"/>
</dbReference>
<feature type="region of interest" description="Disordered" evidence="1">
    <location>
        <begin position="1835"/>
        <end position="1859"/>
    </location>
</feature>
<keyword evidence="2" id="KW-0472">Membrane</keyword>
<dbReference type="PANTHER" id="PTHR24216">
    <property type="entry name" value="PAXILLIN-RELATED"/>
    <property type="match status" value="1"/>
</dbReference>
<keyword evidence="2" id="KW-0812">Transmembrane</keyword>
<organism evidence="4 5">
    <name type="scientific">Burkholderia stabilis</name>
    <dbReference type="NCBI Taxonomy" id="95485"/>
    <lineage>
        <taxon>Bacteria</taxon>
        <taxon>Pseudomonadati</taxon>
        <taxon>Pseudomonadota</taxon>
        <taxon>Betaproteobacteria</taxon>
        <taxon>Burkholderiales</taxon>
        <taxon>Burkholderiaceae</taxon>
        <taxon>Burkholderia</taxon>
        <taxon>Burkholderia cepacia complex</taxon>
    </lineage>
</organism>
<feature type="region of interest" description="Disordered" evidence="1">
    <location>
        <begin position="21"/>
        <end position="75"/>
    </location>
</feature>
<feature type="region of interest" description="Disordered" evidence="1">
    <location>
        <begin position="1508"/>
        <end position="1541"/>
    </location>
</feature>
<reference evidence="4 5" key="1">
    <citation type="submission" date="2017-11" db="EMBL/GenBank/DDBJ databases">
        <authorList>
            <person name="Seth-Smith MB H."/>
        </authorList>
    </citation>
    <scope>NUCLEOTIDE SEQUENCE [LARGE SCALE GENOMIC DNA]</scope>
    <source>
        <strain evidence="4">E</strain>
    </source>
</reference>
<feature type="compositionally biased region" description="Low complexity" evidence="1">
    <location>
        <begin position="514"/>
        <end position="562"/>
    </location>
</feature>
<feature type="region of interest" description="Disordered" evidence="1">
    <location>
        <begin position="2430"/>
        <end position="2451"/>
    </location>
</feature>
<feature type="transmembrane region" description="Helical" evidence="2">
    <location>
        <begin position="4120"/>
        <end position="4142"/>
    </location>
</feature>
<feature type="region of interest" description="Disordered" evidence="1">
    <location>
        <begin position="3522"/>
        <end position="3572"/>
    </location>
</feature>
<feature type="region of interest" description="Disordered" evidence="1">
    <location>
        <begin position="1597"/>
        <end position="1617"/>
    </location>
</feature>
<feature type="compositionally biased region" description="Low complexity" evidence="1">
    <location>
        <begin position="1513"/>
        <end position="1534"/>
    </location>
</feature>
<dbReference type="EMBL" id="LR025744">
    <property type="protein sequence ID" value="VBB16917.1"/>
    <property type="molecule type" value="Genomic_DNA"/>
</dbReference>
<keyword evidence="2" id="KW-1133">Transmembrane helix</keyword>
<feature type="region of interest" description="Disordered" evidence="1">
    <location>
        <begin position="1987"/>
        <end position="2013"/>
    </location>
</feature>
<keyword evidence="5" id="KW-1185">Reference proteome</keyword>
<dbReference type="InterPro" id="IPR036779">
    <property type="entry name" value="LysM_dom_sf"/>
</dbReference>
<feature type="region of interest" description="Disordered" evidence="1">
    <location>
        <begin position="1874"/>
        <end position="1898"/>
    </location>
</feature>
<feature type="compositionally biased region" description="Low complexity" evidence="1">
    <location>
        <begin position="4459"/>
        <end position="4478"/>
    </location>
</feature>